<dbReference type="NCBIfam" id="TIGR03187">
    <property type="entry name" value="DGQHR"/>
    <property type="match status" value="1"/>
</dbReference>
<comment type="caution">
    <text evidence="1">The sequence shown here is derived from an EMBL/GenBank/DDBJ whole genome shotgun (WGS) entry which is preliminary data.</text>
</comment>
<dbReference type="InterPro" id="IPR017642">
    <property type="entry name" value="DNA_S_mod_DndB"/>
</dbReference>
<accession>A0A5M3T0N8</accession>
<name>A0A5M3T0N8_LIMPL</name>
<dbReference type="Proteomes" id="UP000326169">
    <property type="component" value="Unassembled WGS sequence"/>
</dbReference>
<evidence type="ECO:0000313" key="2">
    <source>
        <dbReference type="Proteomes" id="UP000326169"/>
    </source>
</evidence>
<organism evidence="1 2">
    <name type="scientific">Limnospira platensis NIES-46</name>
    <dbReference type="NCBI Taxonomy" id="1236695"/>
    <lineage>
        <taxon>Bacteria</taxon>
        <taxon>Bacillati</taxon>
        <taxon>Cyanobacteriota</taxon>
        <taxon>Cyanophyceae</taxon>
        <taxon>Oscillatoriophycideae</taxon>
        <taxon>Oscillatoriales</taxon>
        <taxon>Sirenicapillariaceae</taxon>
        <taxon>Limnospira</taxon>
    </lineage>
</organism>
<proteinExistence type="predicted"/>
<dbReference type="GeneID" id="301681988"/>
<reference evidence="1 2" key="1">
    <citation type="journal article" date="2019" name="J Genomics">
        <title>The Draft Genome of a Hydrogen-producing Cyanobacterium, Arthrospira platensis NIES-46.</title>
        <authorList>
            <person name="Suzuki S."/>
            <person name="Yamaguchi H."/>
            <person name="Kawachi M."/>
        </authorList>
    </citation>
    <scope>NUCLEOTIDE SEQUENCE [LARGE SCALE GENOMIC DNA]</scope>
    <source>
        <strain evidence="1 2">NIES-46</strain>
    </source>
</reference>
<dbReference type="RefSeq" id="WP_006619837.1">
    <property type="nucleotide sequence ID" value="NZ_BIMW01000059.1"/>
</dbReference>
<dbReference type="InterPro" id="IPR017601">
    <property type="entry name" value="DGQHR-contain_dom"/>
</dbReference>
<dbReference type="Pfam" id="PF14072">
    <property type="entry name" value="DndB"/>
    <property type="match status" value="1"/>
</dbReference>
<evidence type="ECO:0000313" key="1">
    <source>
        <dbReference type="EMBL" id="GCE93034.1"/>
    </source>
</evidence>
<sequence length="526" mass="59244">MTIARNPKPEVQPGELGQLLTQLVNNSDRILVQPTSMGVTQGYIGAVSLEWAAREIGYASELPLFKSHIDRETQNIERGAETIDAILQRPLDWSRQAILVQYLITHNWDRKFPPLVVVISPDWVDNPKAPQWDKNGQATCSAAEYIPLDEHGKIGILDLSSPVSVFALDGQHRLMGIQGVIELLNTHQLQPYSKLKKPVGEPINWDNLPIENIQPEQKLAELNQETIGIEFIPAVLPGETRQQAQRRIRSIFVHLNQMAVKLSKGQLAALDENDGFSIVCRQVAVNHPLLKDEPGRKPRINWDSATVATKSTVLTTLQALRDMAELYLGYHPKFQGWKATQPGLVPYRPEPEELASGIQELMVLFDGLASLPSYQKLTQEMETPDLRRFGFERPPGLGNILFRPVGQIAIAHGIGKVVFHHKQPLETVFQKLVKFDEEGGFNHIEYPQSIWYGVLYDPNKRRVRVAGRSLATNLIVYLLGEITELMDEAILRKQLAEARTFENRAINFEGRIVKPREVGLPDPIDL</sequence>
<dbReference type="CDD" id="cd16414">
    <property type="entry name" value="dndB_like"/>
    <property type="match status" value="1"/>
</dbReference>
<protein>
    <recommendedName>
        <fullName evidence="3">DGQHR domain protein</fullName>
    </recommendedName>
</protein>
<keyword evidence="2" id="KW-1185">Reference proteome</keyword>
<gene>
    <name evidence="1" type="ORF">NIES46_10830</name>
</gene>
<dbReference type="EMBL" id="BIMW01000059">
    <property type="protein sequence ID" value="GCE93034.1"/>
    <property type="molecule type" value="Genomic_DNA"/>
</dbReference>
<evidence type="ECO:0008006" key="3">
    <source>
        <dbReference type="Google" id="ProtNLM"/>
    </source>
</evidence>